<proteinExistence type="predicted"/>
<keyword evidence="3" id="KW-1185">Reference proteome</keyword>
<name>A0A085NEF9_9BILA</name>
<organism evidence="2">
    <name type="scientific">Trichuris suis</name>
    <name type="common">pig whipworm</name>
    <dbReference type="NCBI Taxonomy" id="68888"/>
    <lineage>
        <taxon>Eukaryota</taxon>
        <taxon>Metazoa</taxon>
        <taxon>Ecdysozoa</taxon>
        <taxon>Nematoda</taxon>
        <taxon>Enoplea</taxon>
        <taxon>Dorylaimia</taxon>
        <taxon>Trichinellida</taxon>
        <taxon>Trichuridae</taxon>
        <taxon>Trichuris</taxon>
    </lineage>
</organism>
<accession>A0A085NEF9</accession>
<evidence type="ECO:0000313" key="3">
    <source>
        <dbReference type="Proteomes" id="UP000030764"/>
    </source>
</evidence>
<sequence>MWLYAFLNLLWCHQRARHWRKLKEAKLWVPDVVNNSTCNLAKAPVMLWKVQSRMTMPSPGPGDIEGLTNNTIQRTVKKRQPYSTTAFFQYQ</sequence>
<dbReference type="Proteomes" id="UP000030764">
    <property type="component" value="Unassembled WGS sequence"/>
</dbReference>
<evidence type="ECO:0000313" key="1">
    <source>
        <dbReference type="EMBL" id="KFD59092.1"/>
    </source>
</evidence>
<evidence type="ECO:0000313" key="2">
    <source>
        <dbReference type="EMBL" id="KFD67855.1"/>
    </source>
</evidence>
<reference evidence="2 3" key="1">
    <citation type="journal article" date="2014" name="Nat. Genet.">
        <title>Genome and transcriptome of the porcine whipworm Trichuris suis.</title>
        <authorList>
            <person name="Jex A.R."/>
            <person name="Nejsum P."/>
            <person name="Schwarz E.M."/>
            <person name="Hu L."/>
            <person name="Young N.D."/>
            <person name="Hall R.S."/>
            <person name="Korhonen P.K."/>
            <person name="Liao S."/>
            <person name="Thamsborg S."/>
            <person name="Xia J."/>
            <person name="Xu P."/>
            <person name="Wang S."/>
            <person name="Scheerlinck J.P."/>
            <person name="Hofmann A."/>
            <person name="Sternberg P.W."/>
            <person name="Wang J."/>
            <person name="Gasser R.B."/>
        </authorList>
    </citation>
    <scope>NUCLEOTIDE SEQUENCE [LARGE SCALE GENOMIC DNA]</scope>
    <source>
        <strain evidence="2">DCEP-RM93F</strain>
        <strain evidence="1">DCEP-RM93M</strain>
    </source>
</reference>
<gene>
    <name evidence="1" type="ORF">M513_00255</name>
    <name evidence="2" type="ORF">M514_00255</name>
</gene>
<dbReference type="EMBL" id="KL363182">
    <property type="protein sequence ID" value="KFD59092.1"/>
    <property type="molecule type" value="Genomic_DNA"/>
</dbReference>
<dbReference type="AlphaFoldDB" id="A0A085NEF9"/>
<dbReference type="EMBL" id="KL367510">
    <property type="protein sequence ID" value="KFD67855.1"/>
    <property type="molecule type" value="Genomic_DNA"/>
</dbReference>
<dbReference type="Proteomes" id="UP000030758">
    <property type="component" value="Unassembled WGS sequence"/>
</dbReference>
<protein>
    <submittedName>
        <fullName evidence="2">Uncharacterized protein</fullName>
    </submittedName>
</protein>